<reference evidence="3 4" key="1">
    <citation type="journal article" date="2016" name="Sci. Rep.">
        <title>Metabolic traits of an uncultured archaeal lineage -MSBL1- from brine pools of the Red Sea.</title>
        <authorList>
            <person name="Mwirichia R."/>
            <person name="Alam I."/>
            <person name="Rashid M."/>
            <person name="Vinu M."/>
            <person name="Ba-Alawi W."/>
            <person name="Anthony Kamau A."/>
            <person name="Kamanda Ngugi D."/>
            <person name="Goker M."/>
            <person name="Klenk H.P."/>
            <person name="Bajic V."/>
            <person name="Stingl U."/>
        </authorList>
    </citation>
    <scope>NUCLEOTIDE SEQUENCE [LARGE SCALE GENOMIC DNA]</scope>
    <source>
        <strain evidence="3">SCGC-AAA382A13</strain>
    </source>
</reference>
<keyword evidence="4" id="KW-1185">Reference proteome</keyword>
<protein>
    <submittedName>
        <fullName evidence="3">Uncharacterized protein</fullName>
    </submittedName>
</protein>
<dbReference type="EMBL" id="LHYD01000037">
    <property type="protein sequence ID" value="KXB04938.1"/>
    <property type="molecule type" value="Genomic_DNA"/>
</dbReference>
<gene>
    <name evidence="3" type="ORF">AKJ50_01885</name>
</gene>
<dbReference type="PATRIC" id="fig|1698279.3.peg.309"/>
<organism evidence="3 4">
    <name type="scientific">candidate division MSBL1 archaeon SCGC-AAA382A13</name>
    <dbReference type="NCBI Taxonomy" id="1698279"/>
    <lineage>
        <taxon>Archaea</taxon>
        <taxon>Methanobacteriati</taxon>
        <taxon>Methanobacteriota</taxon>
        <taxon>candidate division MSBL1</taxon>
    </lineage>
</organism>
<comment type="caution">
    <text evidence="3">The sequence shown here is derived from an EMBL/GenBank/DDBJ whole genome shotgun (WGS) entry which is preliminary data.</text>
</comment>
<feature type="compositionally biased region" description="Basic and acidic residues" evidence="2">
    <location>
        <begin position="179"/>
        <end position="188"/>
    </location>
</feature>
<dbReference type="Proteomes" id="UP000070311">
    <property type="component" value="Unassembled WGS sequence"/>
</dbReference>
<feature type="coiled-coil region" evidence="1">
    <location>
        <begin position="86"/>
        <end position="113"/>
    </location>
</feature>
<accession>A0A133VER4</accession>
<keyword evidence="1" id="KW-0175">Coiled coil</keyword>
<evidence type="ECO:0000313" key="3">
    <source>
        <dbReference type="EMBL" id="KXB04938.1"/>
    </source>
</evidence>
<proteinExistence type="predicted"/>
<sequence>MRKKIGIFAIAAVIGALVLSGSAVAFAAGGDEAPVEEGESYGYGQGPWTDTVRDEDGDGIPNGQDEDYQCPEDGSNSPWVLGDERLERFQERFDLSNEQMTQLQEKVQSMIEEGADRAEIRNTIKSQLESWGIESPELMGEGPHGPNAGGQGFGRNSGEIPDEDGDGVPNGQDEDYERPEDCTGRGRR</sequence>
<feature type="region of interest" description="Disordered" evidence="2">
    <location>
        <begin position="129"/>
        <end position="188"/>
    </location>
</feature>
<dbReference type="AlphaFoldDB" id="A0A133VER4"/>
<evidence type="ECO:0000256" key="1">
    <source>
        <dbReference type="SAM" id="Coils"/>
    </source>
</evidence>
<feature type="compositionally biased region" description="Acidic residues" evidence="2">
    <location>
        <begin position="53"/>
        <end position="70"/>
    </location>
</feature>
<feature type="compositionally biased region" description="Acidic residues" evidence="2">
    <location>
        <begin position="160"/>
        <end position="178"/>
    </location>
</feature>
<evidence type="ECO:0000313" key="4">
    <source>
        <dbReference type="Proteomes" id="UP000070311"/>
    </source>
</evidence>
<name>A0A133VER4_9EURY</name>
<feature type="region of interest" description="Disordered" evidence="2">
    <location>
        <begin position="33"/>
        <end position="77"/>
    </location>
</feature>
<evidence type="ECO:0000256" key="2">
    <source>
        <dbReference type="SAM" id="MobiDB-lite"/>
    </source>
</evidence>